<keyword evidence="3" id="KW-1185">Reference proteome</keyword>
<proteinExistence type="predicted"/>
<evidence type="ECO:0000256" key="1">
    <source>
        <dbReference type="SAM" id="Phobius"/>
    </source>
</evidence>
<accession>A0AAV4TNH1</accession>
<sequence>MSTTMDFLVTFVSFLKIENHRNMENKDNTFVKWLCLAVTFIASPFYFIKICTLIMAVSILDFIIFGFTTEKNNRPTSSKKIQIVIIDCEKLNIDEMLLYPTTEQYELSYPILEPTVNSNAYNSQTTHHEYIPTVTIEMQKPTIDQLICYPTVEQYYFDDNILKPNICNKTCNSFIRKEICNPPTEANPTVFIWFGKPY</sequence>
<dbReference type="Proteomes" id="UP001054837">
    <property type="component" value="Unassembled WGS sequence"/>
</dbReference>
<evidence type="ECO:0000313" key="2">
    <source>
        <dbReference type="EMBL" id="GIY47985.1"/>
    </source>
</evidence>
<evidence type="ECO:0000313" key="3">
    <source>
        <dbReference type="Proteomes" id="UP001054837"/>
    </source>
</evidence>
<reference evidence="2 3" key="1">
    <citation type="submission" date="2021-06" db="EMBL/GenBank/DDBJ databases">
        <title>Caerostris darwini draft genome.</title>
        <authorList>
            <person name="Kono N."/>
            <person name="Arakawa K."/>
        </authorList>
    </citation>
    <scope>NUCLEOTIDE SEQUENCE [LARGE SCALE GENOMIC DNA]</scope>
</reference>
<comment type="caution">
    <text evidence="2">The sequence shown here is derived from an EMBL/GenBank/DDBJ whole genome shotgun (WGS) entry which is preliminary data.</text>
</comment>
<gene>
    <name evidence="2" type="ORF">CDAR_620091</name>
</gene>
<protein>
    <submittedName>
        <fullName evidence="2">Uncharacterized protein</fullName>
    </submittedName>
</protein>
<keyword evidence="1" id="KW-0472">Membrane</keyword>
<dbReference type="AlphaFoldDB" id="A0AAV4TNH1"/>
<keyword evidence="1" id="KW-0812">Transmembrane</keyword>
<name>A0AAV4TNH1_9ARAC</name>
<organism evidence="2 3">
    <name type="scientific">Caerostris darwini</name>
    <dbReference type="NCBI Taxonomy" id="1538125"/>
    <lineage>
        <taxon>Eukaryota</taxon>
        <taxon>Metazoa</taxon>
        <taxon>Ecdysozoa</taxon>
        <taxon>Arthropoda</taxon>
        <taxon>Chelicerata</taxon>
        <taxon>Arachnida</taxon>
        <taxon>Araneae</taxon>
        <taxon>Araneomorphae</taxon>
        <taxon>Entelegynae</taxon>
        <taxon>Araneoidea</taxon>
        <taxon>Araneidae</taxon>
        <taxon>Caerostris</taxon>
    </lineage>
</organism>
<keyword evidence="1" id="KW-1133">Transmembrane helix</keyword>
<feature type="transmembrane region" description="Helical" evidence="1">
    <location>
        <begin position="53"/>
        <end position="70"/>
    </location>
</feature>
<dbReference type="EMBL" id="BPLQ01010042">
    <property type="protein sequence ID" value="GIY47985.1"/>
    <property type="molecule type" value="Genomic_DNA"/>
</dbReference>